<dbReference type="PATRIC" id="fig|1300344.3.peg.1276"/>
<name>A0A168F366_9MICO</name>
<evidence type="ECO:0000313" key="3">
    <source>
        <dbReference type="Proteomes" id="UP000076794"/>
    </source>
</evidence>
<keyword evidence="1" id="KW-1133">Transmembrane helix</keyword>
<dbReference type="AlphaFoldDB" id="A0A168F366"/>
<keyword evidence="1" id="KW-0472">Membrane</keyword>
<organism evidence="2 3">
    <name type="scientific">Isoptericola dokdonensis DS-3</name>
    <dbReference type="NCBI Taxonomy" id="1300344"/>
    <lineage>
        <taxon>Bacteria</taxon>
        <taxon>Bacillati</taxon>
        <taxon>Actinomycetota</taxon>
        <taxon>Actinomycetes</taxon>
        <taxon>Micrococcales</taxon>
        <taxon>Promicromonosporaceae</taxon>
        <taxon>Isoptericola</taxon>
    </lineage>
</organism>
<evidence type="ECO:0000313" key="2">
    <source>
        <dbReference type="EMBL" id="ANC30836.1"/>
    </source>
</evidence>
<keyword evidence="1" id="KW-0812">Transmembrane</keyword>
<feature type="transmembrane region" description="Helical" evidence="1">
    <location>
        <begin position="30"/>
        <end position="58"/>
    </location>
</feature>
<dbReference type="Proteomes" id="UP000076794">
    <property type="component" value="Chromosome"/>
</dbReference>
<accession>A0A168F366</accession>
<dbReference type="RefSeq" id="WP_083972962.1">
    <property type="nucleotide sequence ID" value="NZ_CP014209.1"/>
</dbReference>
<proteinExistence type="predicted"/>
<protein>
    <recommendedName>
        <fullName evidence="4">TadE-like protein</fullName>
    </recommendedName>
</protein>
<keyword evidence="3" id="KW-1185">Reference proteome</keyword>
<sequence length="162" mass="16428">MRSSRETVVDGGPDGAGGVDAERGSAMIEFLGAGVLLLVPLVYLVVVLAQVHAAAFAVEGAAREAARSVVTAETSAQGAARAQAATALALADQGFEVDPGELLTLECSHQPCLTPGATVGVHVRYSVPLPLVPAALQGWVPVAVPVEASHVAPVEEHVAVRP</sequence>
<dbReference type="KEGG" id="ido:I598_1276"/>
<reference evidence="2 3" key="1">
    <citation type="submission" date="2016-01" db="EMBL/GenBank/DDBJ databases">
        <title>Complete genome sequence of a soil Actinobacterium, Isoptericola dokdonensis DS-3.</title>
        <authorList>
            <person name="Kwon S.-K."/>
            <person name="Kim J.F."/>
        </authorList>
    </citation>
    <scope>NUCLEOTIDE SEQUENCE [LARGE SCALE GENOMIC DNA]</scope>
    <source>
        <strain evidence="2 3">DS-3</strain>
    </source>
</reference>
<evidence type="ECO:0008006" key="4">
    <source>
        <dbReference type="Google" id="ProtNLM"/>
    </source>
</evidence>
<dbReference type="STRING" id="1300344.I598_1276"/>
<dbReference type="EMBL" id="CP014209">
    <property type="protein sequence ID" value="ANC30836.1"/>
    <property type="molecule type" value="Genomic_DNA"/>
</dbReference>
<evidence type="ECO:0000256" key="1">
    <source>
        <dbReference type="SAM" id="Phobius"/>
    </source>
</evidence>
<gene>
    <name evidence="2" type="ORF">I598_1276</name>
</gene>